<sequence length="1150" mass="131831">MFRYGYFILVLIFPFISYAQIPREQISLDTGWTTVMDEVDTAKYEGFQRLDFNAISQWKQVQVPHNWDQYGGYRRQLHGNLHGYAWYRKTFKLKSKENNKRYYLFFEGVGSYATVWLNEKRVGYHAGGRTTFTLDVTDAIRTDGKENILAVRADHPADIRDLPWVDGGCSPERGFSEGSQPLGIFRPVSLIIKNEVNIVPFGVHYWNDEKVDRRRAVIQQTVEVNNTSLRKRRLTLETRVVDAAGKEVAKSSQIVTVAANKEAEFRLHGLQVSNPNLWSPDKPYLYQVETTIADGKTILDRLITPYGIRKISWPKGLLPNGKNQLFVNDKAVFIHGIAEYEHKLGNSHAFADEEISARVREMKSLGFNSFRDAHQPHNLRYQQFWDENGILLWTQMAAHIWFDNEAFRENFKNLLRDWVKERRNSPSIFLWGLENESTLPEEFARECTDIIRSMDPTASIQRLVTTCNGGSGTDWDVPQNWTGTYGGHHNTYGEDLKRQVLVGEYGAWRSLELHSEGPYLPNHNEYSEERFSEILQTKIRLADSVKNETIGHYLWLWNSHDNPGRVQGGEGFRDLDKIGPVNYKGILTPWGEPLDAYYMYRSHYAPKDDPMVYIAMHTWPNRWRQPGVKNNIRIYSNCDEVELFNDINNRSLGKRSNPGLGKHFEFNDVDIQYNVLLAEGKIKGKVVARDTILLHHLPKSPNYKLLVDKSELLKGQENFTYLYRVNGGGNTYIDTFGQTWAADQPYSSKNGWGSRSWGDDYNVNSYFASQRRVFDPIKGTEDWALFQTFRYGQDKLAFEFDVENGEYMVELYFAEPWIGTGGIKDGTGWRLFDVAINGMVVENKLDIWKEVGHDKVLKRTYKVIVENGKIVVNFPRIYSGQALIQAIAVAKSGEETLKTKSSHFNITPVDTDPFVLNSWMDIDSSFHQLPAFLYGSDYFQTTGAKRSFTFNYPTIFYVISKSLVPTYENAGDTVVMSTGEKLLVSRKIVNKGEVLVLPDVDSDAICAFQVQSGLQPAYDLKKTDSYKANLSQISVNVRRVDFQGQERLQYMAPDQGYVAWEIQVGVADIYALTFKYHNSSKETKSGFYEVLAKDGAILKPKTAVSFEPTREGKWNYLDENTSTMINAGTYIVKLFAADAKDVYVDNLDVQ</sequence>
<dbReference type="InterPro" id="IPR021720">
    <property type="entry name" value="Malectin_dom"/>
</dbReference>
<accession>A0A4U0P451</accession>
<name>A0A4U0P451_9SPHI</name>
<keyword evidence="3" id="KW-0326">Glycosidase</keyword>
<dbReference type="PRINTS" id="PR00132">
    <property type="entry name" value="GLHYDRLASE2"/>
</dbReference>
<dbReference type="SUPFAM" id="SSF49303">
    <property type="entry name" value="beta-Galactosidase/glucuronidase domain"/>
    <property type="match status" value="1"/>
</dbReference>
<evidence type="ECO:0000313" key="9">
    <source>
        <dbReference type="EMBL" id="TJZ62161.1"/>
    </source>
</evidence>
<dbReference type="SUPFAM" id="SSF51445">
    <property type="entry name" value="(Trans)glycosidases"/>
    <property type="match status" value="1"/>
</dbReference>
<dbReference type="SUPFAM" id="SSF49785">
    <property type="entry name" value="Galactose-binding domain-like"/>
    <property type="match status" value="2"/>
</dbReference>
<keyword evidence="10" id="KW-1185">Reference proteome</keyword>
<proteinExistence type="inferred from homology"/>
<comment type="similarity">
    <text evidence="1">Belongs to the glycosyl hydrolase 2 family.</text>
</comment>
<dbReference type="Gene3D" id="2.60.40.10">
    <property type="entry name" value="Immunoglobulins"/>
    <property type="match status" value="2"/>
</dbReference>
<dbReference type="Pfam" id="PF02837">
    <property type="entry name" value="Glyco_hydro_2_N"/>
    <property type="match status" value="1"/>
</dbReference>
<dbReference type="Gene3D" id="2.60.120.430">
    <property type="entry name" value="Galactose-binding lectin"/>
    <property type="match status" value="1"/>
</dbReference>
<dbReference type="InterPro" id="IPR006103">
    <property type="entry name" value="Glyco_hydro_2_cat"/>
</dbReference>
<evidence type="ECO:0000259" key="8">
    <source>
        <dbReference type="Pfam" id="PF16355"/>
    </source>
</evidence>
<dbReference type="OrthoDB" id="9801077at2"/>
<feature type="domain" description="Glycosyl hydrolases family 2 sugar binding" evidence="6">
    <location>
        <begin position="80"/>
        <end position="191"/>
    </location>
</feature>
<organism evidence="9 10">
    <name type="scientific">Sphingobacterium olei</name>
    <dbReference type="NCBI Taxonomy" id="2571155"/>
    <lineage>
        <taxon>Bacteria</taxon>
        <taxon>Pseudomonadati</taxon>
        <taxon>Bacteroidota</taxon>
        <taxon>Sphingobacteriia</taxon>
        <taxon>Sphingobacteriales</taxon>
        <taxon>Sphingobacteriaceae</taxon>
        <taxon>Sphingobacterium</taxon>
    </lineage>
</organism>
<evidence type="ECO:0000256" key="1">
    <source>
        <dbReference type="ARBA" id="ARBA00007401"/>
    </source>
</evidence>
<evidence type="ECO:0000256" key="2">
    <source>
        <dbReference type="ARBA" id="ARBA00022801"/>
    </source>
</evidence>
<gene>
    <name evidence="9" type="ORF">FAZ15_06530</name>
</gene>
<dbReference type="InterPro" id="IPR006104">
    <property type="entry name" value="Glyco_hydro_2_N"/>
</dbReference>
<dbReference type="Pfam" id="PF02836">
    <property type="entry name" value="Glyco_hydro_2_C"/>
    <property type="match status" value="1"/>
</dbReference>
<dbReference type="InterPro" id="IPR013783">
    <property type="entry name" value="Ig-like_fold"/>
</dbReference>
<dbReference type="GO" id="GO:0005975">
    <property type="term" value="P:carbohydrate metabolic process"/>
    <property type="evidence" value="ECO:0007669"/>
    <property type="project" value="InterPro"/>
</dbReference>
<keyword evidence="2" id="KW-0378">Hydrolase</keyword>
<feature type="domain" description="DUF4982" evidence="8">
    <location>
        <begin position="630"/>
        <end position="688"/>
    </location>
</feature>
<dbReference type="EMBL" id="SUME01000002">
    <property type="protein sequence ID" value="TJZ62161.1"/>
    <property type="molecule type" value="Genomic_DNA"/>
</dbReference>
<dbReference type="Pfam" id="PF16355">
    <property type="entry name" value="DUF4982"/>
    <property type="match status" value="1"/>
</dbReference>
<dbReference type="InterPro" id="IPR051913">
    <property type="entry name" value="GH2_Domain-Containing"/>
</dbReference>
<dbReference type="InterPro" id="IPR006101">
    <property type="entry name" value="Glyco_hydro_2"/>
</dbReference>
<evidence type="ECO:0000259" key="7">
    <source>
        <dbReference type="Pfam" id="PF11721"/>
    </source>
</evidence>
<feature type="domain" description="Glycoside hydrolase family 2 catalytic" evidence="5">
    <location>
        <begin position="322"/>
        <end position="461"/>
    </location>
</feature>
<dbReference type="PANTHER" id="PTHR42732:SF1">
    <property type="entry name" value="BETA-MANNOSIDASE"/>
    <property type="match status" value="1"/>
</dbReference>
<dbReference type="Pfam" id="PF00703">
    <property type="entry name" value="Glyco_hydro_2"/>
    <property type="match status" value="1"/>
</dbReference>
<reference evidence="9 10" key="1">
    <citation type="submission" date="2019-04" db="EMBL/GenBank/DDBJ databases">
        <title>Sphingobacterium olei sp. nov., isolated from oil-contaminated soil.</title>
        <authorList>
            <person name="Liu B."/>
        </authorList>
    </citation>
    <scope>NUCLEOTIDE SEQUENCE [LARGE SCALE GENOMIC DNA]</scope>
    <source>
        <strain evidence="9 10">HAL-9</strain>
    </source>
</reference>
<dbReference type="Gene3D" id="2.60.120.260">
    <property type="entry name" value="Galactose-binding domain-like"/>
    <property type="match status" value="2"/>
</dbReference>
<dbReference type="Pfam" id="PF11721">
    <property type="entry name" value="Malectin"/>
    <property type="match status" value="1"/>
</dbReference>
<evidence type="ECO:0000259" key="6">
    <source>
        <dbReference type="Pfam" id="PF02837"/>
    </source>
</evidence>
<dbReference type="InterPro" id="IPR036156">
    <property type="entry name" value="Beta-gal/glucu_dom_sf"/>
</dbReference>
<evidence type="ECO:0000313" key="10">
    <source>
        <dbReference type="Proteomes" id="UP000306808"/>
    </source>
</evidence>
<dbReference type="InterPro" id="IPR006102">
    <property type="entry name" value="Ig-like_GH2"/>
</dbReference>
<dbReference type="AlphaFoldDB" id="A0A4U0P451"/>
<dbReference type="InterPro" id="IPR032311">
    <property type="entry name" value="DUF4982"/>
</dbReference>
<comment type="caution">
    <text evidence="9">The sequence shown here is derived from an EMBL/GenBank/DDBJ whole genome shotgun (WGS) entry which is preliminary data.</text>
</comment>
<dbReference type="Gene3D" id="3.20.20.80">
    <property type="entry name" value="Glycosidases"/>
    <property type="match status" value="1"/>
</dbReference>
<dbReference type="Proteomes" id="UP000306808">
    <property type="component" value="Unassembled WGS sequence"/>
</dbReference>
<evidence type="ECO:0000259" key="5">
    <source>
        <dbReference type="Pfam" id="PF02836"/>
    </source>
</evidence>
<feature type="domain" description="Malectin" evidence="7">
    <location>
        <begin position="722"/>
        <end position="887"/>
    </location>
</feature>
<dbReference type="InterPro" id="IPR017853">
    <property type="entry name" value="GH"/>
</dbReference>
<evidence type="ECO:0000256" key="3">
    <source>
        <dbReference type="ARBA" id="ARBA00023295"/>
    </source>
</evidence>
<feature type="domain" description="Glycoside hydrolase family 2 immunoglobulin-like beta-sandwich" evidence="4">
    <location>
        <begin position="211"/>
        <end position="309"/>
    </location>
</feature>
<dbReference type="GO" id="GO:0004553">
    <property type="term" value="F:hydrolase activity, hydrolyzing O-glycosyl compounds"/>
    <property type="evidence" value="ECO:0007669"/>
    <property type="project" value="InterPro"/>
</dbReference>
<dbReference type="RefSeq" id="WP_136900505.1">
    <property type="nucleotide sequence ID" value="NZ_SUME01000002.1"/>
</dbReference>
<dbReference type="InterPro" id="IPR008979">
    <property type="entry name" value="Galactose-bd-like_sf"/>
</dbReference>
<protein>
    <submittedName>
        <fullName evidence="9">DUF4982 domain-containing protein</fullName>
    </submittedName>
</protein>
<dbReference type="PANTHER" id="PTHR42732">
    <property type="entry name" value="BETA-GALACTOSIDASE"/>
    <property type="match status" value="1"/>
</dbReference>
<evidence type="ECO:0000259" key="4">
    <source>
        <dbReference type="Pfam" id="PF00703"/>
    </source>
</evidence>